<dbReference type="InterPro" id="IPR008949">
    <property type="entry name" value="Isoprenoid_synthase_dom_sf"/>
</dbReference>
<gene>
    <name evidence="1" type="ORF">CP557_03130</name>
</gene>
<dbReference type="OrthoDB" id="255611at2157"/>
<sequence length="331" mass="37867">MRTERQFAALEATDESLARVREQELSETIDPLIDAYDDIVGDRDRFIWHWLAYLFPSVRLSCVDVDRERAVHDAKLLASIFIVVADDVAERHGDRATFDELAAIPFDHRRSHPDRPAVDGAVVRYLQDVWERFSTIYDAGPRSAEFADLLAFDLKQALRAIEYSYLANQSPDLVSEHELWQHDVHNMLILVCADIDFANARSFDSTELSKLREVCDRGQRMARIGNWISTWKRELAEGDCSAGVVVHALEADIISDKQVRRIRRTPTDEAVSPVVEAISESGVEDYFLERWQTEYEEASRLESEIESVDIGAYLEGYETVLQYHIASEGKK</sequence>
<evidence type="ECO:0000313" key="2">
    <source>
        <dbReference type="Proteomes" id="UP000219689"/>
    </source>
</evidence>
<comment type="caution">
    <text evidence="1">The sequence shown here is derived from an EMBL/GenBank/DDBJ whole genome shotgun (WGS) entry which is preliminary data.</text>
</comment>
<name>A0A2A5QS33_9EURY</name>
<proteinExistence type="predicted"/>
<protein>
    <recommendedName>
        <fullName evidence="3">Polyprenyl synthetase</fullName>
    </recommendedName>
</protein>
<dbReference type="RefSeq" id="WP_097378562.1">
    <property type="nucleotide sequence ID" value="NZ_NXNI01000001.1"/>
</dbReference>
<dbReference type="EMBL" id="NXNI01000001">
    <property type="protein sequence ID" value="PCR89614.1"/>
    <property type="molecule type" value="Genomic_DNA"/>
</dbReference>
<accession>A0A2A5QS33</accession>
<dbReference type="Gene3D" id="1.10.600.10">
    <property type="entry name" value="Farnesyl Diphosphate Synthase"/>
    <property type="match status" value="1"/>
</dbReference>
<dbReference type="Proteomes" id="UP000219689">
    <property type="component" value="Unassembled WGS sequence"/>
</dbReference>
<evidence type="ECO:0008006" key="3">
    <source>
        <dbReference type="Google" id="ProtNLM"/>
    </source>
</evidence>
<evidence type="ECO:0000313" key="1">
    <source>
        <dbReference type="EMBL" id="PCR89614.1"/>
    </source>
</evidence>
<organism evidence="1 2">
    <name type="scientific">Natrinema ejinorense</name>
    <dbReference type="NCBI Taxonomy" id="373386"/>
    <lineage>
        <taxon>Archaea</taxon>
        <taxon>Methanobacteriati</taxon>
        <taxon>Methanobacteriota</taxon>
        <taxon>Stenosarchaea group</taxon>
        <taxon>Halobacteria</taxon>
        <taxon>Halobacteriales</taxon>
        <taxon>Natrialbaceae</taxon>
        <taxon>Natrinema</taxon>
    </lineage>
</organism>
<keyword evidence="2" id="KW-1185">Reference proteome</keyword>
<reference evidence="1 2" key="1">
    <citation type="submission" date="2017-09" db="EMBL/GenBank/DDBJ databases">
        <title>Genome sequences of Natrinema ejinorence JCM 13890T.</title>
        <authorList>
            <person name="Roh S.W."/>
            <person name="Kim Y.B."/>
            <person name="Kim J.Y."/>
        </authorList>
    </citation>
    <scope>NUCLEOTIDE SEQUENCE [LARGE SCALE GENOMIC DNA]</scope>
    <source>
        <strain evidence="1 2">JCM 13890</strain>
    </source>
</reference>
<dbReference type="AlphaFoldDB" id="A0A2A5QS33"/>